<dbReference type="Gene3D" id="2.30.30.40">
    <property type="entry name" value="SH3 Domains"/>
    <property type="match status" value="1"/>
</dbReference>
<gene>
    <name evidence="2" type="ORF">DEA37_0014328</name>
</gene>
<evidence type="ECO:0000313" key="3">
    <source>
        <dbReference type="Proteomes" id="UP000324629"/>
    </source>
</evidence>
<dbReference type="EMBL" id="QNGE01004477">
    <property type="protein sequence ID" value="KAA3672858.1"/>
    <property type="molecule type" value="Genomic_DNA"/>
</dbReference>
<evidence type="ECO:0000256" key="1">
    <source>
        <dbReference type="SAM" id="SignalP"/>
    </source>
</evidence>
<keyword evidence="3" id="KW-1185">Reference proteome</keyword>
<dbReference type="AlphaFoldDB" id="A0A5J4NC80"/>
<comment type="caution">
    <text evidence="2">The sequence shown here is derived from an EMBL/GenBank/DDBJ whole genome shotgun (WGS) entry which is preliminary data.</text>
</comment>
<reference evidence="2 3" key="1">
    <citation type="journal article" date="2019" name="Gigascience">
        <title>Whole-genome sequence of the oriental lung fluke Paragonimus westermani.</title>
        <authorList>
            <person name="Oey H."/>
            <person name="Zakrzewski M."/>
            <person name="Narain K."/>
            <person name="Devi K.R."/>
            <person name="Agatsuma T."/>
            <person name="Nawaratna S."/>
            <person name="Gobert G.N."/>
            <person name="Jones M.K."/>
            <person name="Ragan M.A."/>
            <person name="McManus D.P."/>
            <person name="Krause L."/>
        </authorList>
    </citation>
    <scope>NUCLEOTIDE SEQUENCE [LARGE SCALE GENOMIC DNA]</scope>
    <source>
        <strain evidence="2 3">IND2009</strain>
    </source>
</reference>
<accession>A0A5J4NC80</accession>
<dbReference type="InterPro" id="IPR036028">
    <property type="entry name" value="SH3-like_dom_sf"/>
</dbReference>
<sequence>MRTMLNKRRVLFLHWLTATPTFFTVDNPFETVDSFTYLGSTILSARIIADKIAARAAEARVAFVNLCYQFRLKDLRFCCGKASSKIFYVTNLSHLWRLRGISLKLQGRVNKTTVRAVLLYGSETWPLRVEDVNRLQVFDHRCLRSVDGIGWHQRRARVKTDRGKRNALLTLVKGSAKVALGAARRGPPKVEWAASKEARVDSDWWFVEHVSTGNKGYVPTAYIAPQGSVEAEE</sequence>
<organism evidence="2 3">
    <name type="scientific">Paragonimus westermani</name>
    <dbReference type="NCBI Taxonomy" id="34504"/>
    <lineage>
        <taxon>Eukaryota</taxon>
        <taxon>Metazoa</taxon>
        <taxon>Spiralia</taxon>
        <taxon>Lophotrochozoa</taxon>
        <taxon>Platyhelminthes</taxon>
        <taxon>Trematoda</taxon>
        <taxon>Digenea</taxon>
        <taxon>Plagiorchiida</taxon>
        <taxon>Troglotremata</taxon>
        <taxon>Troglotrematidae</taxon>
        <taxon>Paragonimus</taxon>
    </lineage>
</organism>
<protein>
    <recommendedName>
        <fullName evidence="4">SH3 domain-containing protein</fullName>
    </recommendedName>
</protein>
<feature type="chain" id="PRO_5023856952" description="SH3 domain-containing protein" evidence="1">
    <location>
        <begin position="22"/>
        <end position="233"/>
    </location>
</feature>
<name>A0A5J4NC80_9TREM</name>
<dbReference type="PANTHER" id="PTHR47027">
    <property type="entry name" value="REVERSE TRANSCRIPTASE DOMAIN-CONTAINING PROTEIN"/>
    <property type="match status" value="1"/>
</dbReference>
<dbReference type="Proteomes" id="UP000324629">
    <property type="component" value="Unassembled WGS sequence"/>
</dbReference>
<evidence type="ECO:0008006" key="4">
    <source>
        <dbReference type="Google" id="ProtNLM"/>
    </source>
</evidence>
<dbReference type="PANTHER" id="PTHR47027:SF20">
    <property type="entry name" value="REVERSE TRANSCRIPTASE-LIKE PROTEIN WITH RNA-DIRECTED DNA POLYMERASE DOMAIN"/>
    <property type="match status" value="1"/>
</dbReference>
<proteinExistence type="predicted"/>
<keyword evidence="1" id="KW-0732">Signal</keyword>
<evidence type="ECO:0000313" key="2">
    <source>
        <dbReference type="EMBL" id="KAA3672858.1"/>
    </source>
</evidence>
<dbReference type="SUPFAM" id="SSF50044">
    <property type="entry name" value="SH3-domain"/>
    <property type="match status" value="1"/>
</dbReference>
<feature type="signal peptide" evidence="1">
    <location>
        <begin position="1"/>
        <end position="21"/>
    </location>
</feature>